<dbReference type="Pfam" id="PF11160">
    <property type="entry name" value="Hva1_TUDOR"/>
    <property type="match status" value="1"/>
</dbReference>
<gene>
    <name evidence="2" type="ORF">SSA02_04400</name>
</gene>
<sequence length="70" mass="7729">MSGKEFDKGDDVAWNTRNGETEGHVVKTVTKPIRIKNNQVKASKDDPKIVVESARTGARAAHKPESLKKK</sequence>
<protein>
    <recommendedName>
        <fullName evidence="1">Hypervirulence associated protein TUDOR domain-containing protein</fullName>
    </recommendedName>
</protein>
<organism evidence="2 3">
    <name type="scientific">Swaminathania salitolerans</name>
    <dbReference type="NCBI Taxonomy" id="182838"/>
    <lineage>
        <taxon>Bacteria</taxon>
        <taxon>Pseudomonadati</taxon>
        <taxon>Pseudomonadota</taxon>
        <taxon>Alphaproteobacteria</taxon>
        <taxon>Acetobacterales</taxon>
        <taxon>Acetobacteraceae</taxon>
        <taxon>Swaminathania</taxon>
    </lineage>
</organism>
<accession>A0A511BLR6</accession>
<dbReference type="InterPro" id="IPR021331">
    <property type="entry name" value="Hva1_TUDOR"/>
</dbReference>
<dbReference type="Proteomes" id="UP000321405">
    <property type="component" value="Unassembled WGS sequence"/>
</dbReference>
<evidence type="ECO:0000313" key="2">
    <source>
        <dbReference type="EMBL" id="GEL01277.1"/>
    </source>
</evidence>
<dbReference type="OrthoDB" id="71751at2"/>
<comment type="caution">
    <text evidence="2">The sequence shown here is derived from an EMBL/GenBank/DDBJ whole genome shotgun (WGS) entry which is preliminary data.</text>
</comment>
<dbReference type="EMBL" id="BJVC01000001">
    <property type="protein sequence ID" value="GEL01277.1"/>
    <property type="molecule type" value="Genomic_DNA"/>
</dbReference>
<evidence type="ECO:0000313" key="3">
    <source>
        <dbReference type="Proteomes" id="UP000321405"/>
    </source>
</evidence>
<proteinExistence type="predicted"/>
<dbReference type="RefSeq" id="WP_147092257.1">
    <property type="nucleotide sequence ID" value="NZ_BJVC01000001.1"/>
</dbReference>
<keyword evidence="3" id="KW-1185">Reference proteome</keyword>
<reference evidence="2 3" key="1">
    <citation type="submission" date="2019-07" db="EMBL/GenBank/DDBJ databases">
        <title>Whole genome shotgun sequence of Swaminathania salitolerans NBRC 104436.</title>
        <authorList>
            <person name="Hosoyama A."/>
            <person name="Uohara A."/>
            <person name="Ohji S."/>
            <person name="Ichikawa N."/>
        </authorList>
    </citation>
    <scope>NUCLEOTIDE SEQUENCE [LARGE SCALE GENOMIC DNA]</scope>
    <source>
        <strain evidence="2 3">NBRC 104436</strain>
    </source>
</reference>
<dbReference type="Gene3D" id="2.30.30.1060">
    <property type="match status" value="1"/>
</dbReference>
<dbReference type="AlphaFoldDB" id="A0A511BLR6"/>
<name>A0A511BLR6_9PROT</name>
<feature type="domain" description="Hypervirulence associated protein TUDOR" evidence="1">
    <location>
        <begin position="9"/>
        <end position="67"/>
    </location>
</feature>
<evidence type="ECO:0000259" key="1">
    <source>
        <dbReference type="Pfam" id="PF11160"/>
    </source>
</evidence>